<proteinExistence type="predicted"/>
<feature type="non-terminal residue" evidence="3">
    <location>
        <position position="1"/>
    </location>
</feature>
<feature type="domain" description="PiggyBac transposable element-derived protein" evidence="2">
    <location>
        <begin position="49"/>
        <end position="162"/>
    </location>
</feature>
<evidence type="ECO:0000256" key="1">
    <source>
        <dbReference type="SAM" id="MobiDB-lite"/>
    </source>
</evidence>
<dbReference type="Pfam" id="PF13843">
    <property type="entry name" value="DDE_Tnp_1_7"/>
    <property type="match status" value="1"/>
</dbReference>
<dbReference type="PANTHER" id="PTHR47272">
    <property type="entry name" value="DDE_TNP_1_7 DOMAIN-CONTAINING PROTEIN"/>
    <property type="match status" value="1"/>
</dbReference>
<evidence type="ECO:0000259" key="2">
    <source>
        <dbReference type="Pfam" id="PF13843"/>
    </source>
</evidence>
<sequence>GDGAKKSRKTKNQDKDFSPPWRTGPFNPTPLTIAQPAYLPIDSDDWTAEQYVQQYFDDDILKKIVEKSNQNYLLKTGKDLKLRLPELKIWLGINFVISALQVPLIRMCWEKKWRIPLVANNMARDRFFLIRNWIKLVFDNEITADERKADRLWKVRPLLDRIL</sequence>
<dbReference type="EMBL" id="GECU01014016">
    <property type="protein sequence ID" value="JAS93690.1"/>
    <property type="molecule type" value="Transcribed_RNA"/>
</dbReference>
<dbReference type="AlphaFoldDB" id="A0A1B6J3L3"/>
<protein>
    <recommendedName>
        <fullName evidence="2">PiggyBac transposable element-derived protein domain-containing protein</fullName>
    </recommendedName>
</protein>
<feature type="compositionally biased region" description="Basic residues" evidence="1">
    <location>
        <begin position="1"/>
        <end position="10"/>
    </location>
</feature>
<gene>
    <name evidence="3" type="ORF">g.2026</name>
</gene>
<evidence type="ECO:0000313" key="3">
    <source>
        <dbReference type="EMBL" id="JAS93690.1"/>
    </source>
</evidence>
<dbReference type="InterPro" id="IPR029526">
    <property type="entry name" value="PGBD"/>
</dbReference>
<feature type="non-terminal residue" evidence="3">
    <location>
        <position position="163"/>
    </location>
</feature>
<feature type="region of interest" description="Disordered" evidence="1">
    <location>
        <begin position="1"/>
        <end position="28"/>
    </location>
</feature>
<accession>A0A1B6J3L3</accession>
<name>A0A1B6J3L3_9HEMI</name>
<organism evidence="3">
    <name type="scientific">Homalodisca liturata</name>
    <dbReference type="NCBI Taxonomy" id="320908"/>
    <lineage>
        <taxon>Eukaryota</taxon>
        <taxon>Metazoa</taxon>
        <taxon>Ecdysozoa</taxon>
        <taxon>Arthropoda</taxon>
        <taxon>Hexapoda</taxon>
        <taxon>Insecta</taxon>
        <taxon>Pterygota</taxon>
        <taxon>Neoptera</taxon>
        <taxon>Paraneoptera</taxon>
        <taxon>Hemiptera</taxon>
        <taxon>Auchenorrhyncha</taxon>
        <taxon>Membracoidea</taxon>
        <taxon>Cicadellidae</taxon>
        <taxon>Cicadellinae</taxon>
        <taxon>Proconiini</taxon>
        <taxon>Homalodisca</taxon>
    </lineage>
</organism>
<reference evidence="3" key="1">
    <citation type="submission" date="2015-11" db="EMBL/GenBank/DDBJ databases">
        <title>De novo transcriptome assembly of four potential Pierce s Disease insect vectors from Arizona vineyards.</title>
        <authorList>
            <person name="Tassone E.E."/>
        </authorList>
    </citation>
    <scope>NUCLEOTIDE SEQUENCE</scope>
</reference>